<keyword evidence="7" id="KW-0238">DNA-binding</keyword>
<keyword evidence="6" id="KW-0805">Transcription regulation</keyword>
<evidence type="ECO:0000256" key="2">
    <source>
        <dbReference type="ARBA" id="ARBA00022723"/>
    </source>
</evidence>
<dbReference type="PROSITE" id="PS50097">
    <property type="entry name" value="BTB"/>
    <property type="match status" value="1"/>
</dbReference>
<dbReference type="GO" id="GO:0005634">
    <property type="term" value="C:nucleus"/>
    <property type="evidence" value="ECO:0007669"/>
    <property type="project" value="UniProtKB-SubCell"/>
</dbReference>
<evidence type="ECO:0000256" key="7">
    <source>
        <dbReference type="ARBA" id="ARBA00023125"/>
    </source>
</evidence>
<evidence type="ECO:0000256" key="10">
    <source>
        <dbReference type="SAM" id="MobiDB-lite"/>
    </source>
</evidence>
<evidence type="ECO:0000256" key="1">
    <source>
        <dbReference type="ARBA" id="ARBA00004123"/>
    </source>
</evidence>
<dbReference type="Gene3D" id="3.30.710.10">
    <property type="entry name" value="Potassium Channel Kv1.1, Chain A"/>
    <property type="match status" value="1"/>
</dbReference>
<dbReference type="AlphaFoldDB" id="A0A3Q1EF14"/>
<dbReference type="GeneTree" id="ENSGT00940000158981"/>
<keyword evidence="2" id="KW-0479">Metal-binding</keyword>
<keyword evidence="8" id="KW-0804">Transcription</keyword>
<feature type="region of interest" description="Disordered" evidence="10">
    <location>
        <begin position="217"/>
        <end position="236"/>
    </location>
</feature>
<dbReference type="Ensembl" id="ENSAPOT00000014990.1">
    <property type="protein sequence ID" value="ENSAPOP00000001537.1"/>
    <property type="gene ID" value="ENSAPOG00000002861.1"/>
</dbReference>
<feature type="domain" description="BTB" evidence="11">
    <location>
        <begin position="25"/>
        <end position="90"/>
    </location>
</feature>
<evidence type="ECO:0000313" key="12">
    <source>
        <dbReference type="Ensembl" id="ENSAPOP00000001537.1"/>
    </source>
</evidence>
<dbReference type="InterPro" id="IPR036236">
    <property type="entry name" value="Znf_C2H2_sf"/>
</dbReference>
<evidence type="ECO:0000256" key="8">
    <source>
        <dbReference type="ARBA" id="ARBA00023163"/>
    </source>
</evidence>
<evidence type="ECO:0000256" key="3">
    <source>
        <dbReference type="ARBA" id="ARBA00022737"/>
    </source>
</evidence>
<accession>A0A3Q1EF14</accession>
<dbReference type="FunFam" id="3.30.160.60:FF:000100">
    <property type="entry name" value="Zinc finger 45-like"/>
    <property type="match status" value="1"/>
</dbReference>
<dbReference type="InterPro" id="IPR011333">
    <property type="entry name" value="SKP1/BTB/POZ_sf"/>
</dbReference>
<evidence type="ECO:0000256" key="9">
    <source>
        <dbReference type="ARBA" id="ARBA00023242"/>
    </source>
</evidence>
<protein>
    <submittedName>
        <fullName evidence="12">Zinc finger and BTB domain containing 48</fullName>
    </submittedName>
</protein>
<dbReference type="SUPFAM" id="SSF57667">
    <property type="entry name" value="beta-beta-alpha zinc fingers"/>
    <property type="match status" value="1"/>
</dbReference>
<keyword evidence="4" id="KW-0863">Zinc-finger</keyword>
<dbReference type="InterPro" id="IPR000210">
    <property type="entry name" value="BTB/POZ_dom"/>
</dbReference>
<keyword evidence="9" id="KW-0539">Nucleus</keyword>
<dbReference type="Pfam" id="PF00651">
    <property type="entry name" value="BTB"/>
    <property type="match status" value="1"/>
</dbReference>
<keyword evidence="3" id="KW-0677">Repeat</keyword>
<dbReference type="GO" id="GO:0000981">
    <property type="term" value="F:DNA-binding transcription factor activity, RNA polymerase II-specific"/>
    <property type="evidence" value="ECO:0007669"/>
    <property type="project" value="TreeGrafter"/>
</dbReference>
<evidence type="ECO:0000256" key="4">
    <source>
        <dbReference type="ARBA" id="ARBA00022771"/>
    </source>
</evidence>
<organism evidence="12 13">
    <name type="scientific">Acanthochromis polyacanthus</name>
    <name type="common">spiny chromis</name>
    <dbReference type="NCBI Taxonomy" id="80966"/>
    <lineage>
        <taxon>Eukaryota</taxon>
        <taxon>Metazoa</taxon>
        <taxon>Chordata</taxon>
        <taxon>Craniata</taxon>
        <taxon>Vertebrata</taxon>
        <taxon>Euteleostomi</taxon>
        <taxon>Actinopterygii</taxon>
        <taxon>Neopterygii</taxon>
        <taxon>Teleostei</taxon>
        <taxon>Neoteleostei</taxon>
        <taxon>Acanthomorphata</taxon>
        <taxon>Ovalentaria</taxon>
        <taxon>Pomacentridae</taxon>
        <taxon>Acanthochromis</taxon>
    </lineage>
</organism>
<keyword evidence="13" id="KW-1185">Reference proteome</keyword>
<dbReference type="Proteomes" id="UP000257200">
    <property type="component" value="Unplaced"/>
</dbReference>
<dbReference type="SUPFAM" id="SSF54695">
    <property type="entry name" value="POZ domain"/>
    <property type="match status" value="1"/>
</dbReference>
<comment type="subcellular location">
    <subcellularLocation>
        <location evidence="1">Nucleus</location>
    </subcellularLocation>
</comment>
<evidence type="ECO:0000256" key="5">
    <source>
        <dbReference type="ARBA" id="ARBA00022833"/>
    </source>
</evidence>
<dbReference type="SMART" id="SM00225">
    <property type="entry name" value="BTB"/>
    <property type="match status" value="1"/>
</dbReference>
<dbReference type="GO" id="GO:0000978">
    <property type="term" value="F:RNA polymerase II cis-regulatory region sequence-specific DNA binding"/>
    <property type="evidence" value="ECO:0007669"/>
    <property type="project" value="TreeGrafter"/>
</dbReference>
<evidence type="ECO:0000313" key="13">
    <source>
        <dbReference type="Proteomes" id="UP000257200"/>
    </source>
</evidence>
<dbReference type="PANTHER" id="PTHR46105:SF5">
    <property type="entry name" value="ZINC FINGER AND BTB DOMAIN-CONTAINING PROTEIN 44 ISOFORM X1"/>
    <property type="match status" value="1"/>
</dbReference>
<sequence>ISGCFIVSVRVLSSLNQQRAVGRFCDATLSVGGGVSYLAHRNVLACFSELFQRSNMPTSPSMELCLQGCPDEGLELLLNFVYTGELKLGPDNLEKVQQAATSLCIPEALRLCQQYKETSVDPVPVKRKRGRPRKSASDHQEAELLCCCNSRRTPARHAPQHLIRKKTYVCMLTPMRNTSPLPSQLLHLCPRRRHRSARVKQTRTRMVRLWRKTPTRARCSVPPATNPSKANTTSKSTTEHPLMCLSCRRHTGERPFGCLRCGKRYFRKENLLIHEMRDCARMQVSEAKKTYFRLGCPDQVFLAPSLNRLTFSIC</sequence>
<dbReference type="PANTHER" id="PTHR46105">
    <property type="entry name" value="AGAP004733-PA"/>
    <property type="match status" value="1"/>
</dbReference>
<feature type="compositionally biased region" description="Polar residues" evidence="10">
    <location>
        <begin position="226"/>
        <end position="236"/>
    </location>
</feature>
<dbReference type="InterPro" id="IPR050457">
    <property type="entry name" value="ZnFinger_BTB_dom_contain"/>
</dbReference>
<proteinExistence type="predicted"/>
<evidence type="ECO:0000259" key="11">
    <source>
        <dbReference type="PROSITE" id="PS50097"/>
    </source>
</evidence>
<reference evidence="12" key="1">
    <citation type="submission" date="2025-08" db="UniProtKB">
        <authorList>
            <consortium name="Ensembl"/>
        </authorList>
    </citation>
    <scope>IDENTIFICATION</scope>
</reference>
<dbReference type="GO" id="GO:0008270">
    <property type="term" value="F:zinc ion binding"/>
    <property type="evidence" value="ECO:0007669"/>
    <property type="project" value="UniProtKB-KW"/>
</dbReference>
<dbReference type="Gene3D" id="3.30.160.60">
    <property type="entry name" value="Classic Zinc Finger"/>
    <property type="match status" value="1"/>
</dbReference>
<name>A0A3Q1EF14_9TELE</name>
<keyword evidence="5" id="KW-0862">Zinc</keyword>
<evidence type="ECO:0000256" key="6">
    <source>
        <dbReference type="ARBA" id="ARBA00023015"/>
    </source>
</evidence>
<reference evidence="12" key="2">
    <citation type="submission" date="2025-09" db="UniProtKB">
        <authorList>
            <consortium name="Ensembl"/>
        </authorList>
    </citation>
    <scope>IDENTIFICATION</scope>
</reference>